<evidence type="ECO:0000313" key="4">
    <source>
        <dbReference type="EMBL" id="GMH48460.1"/>
    </source>
</evidence>
<dbReference type="PANTHER" id="PTHR11220">
    <property type="entry name" value="HEME-BINDING PROTEIN-RELATED"/>
    <property type="match status" value="1"/>
</dbReference>
<dbReference type="Pfam" id="PF04832">
    <property type="entry name" value="SOUL"/>
    <property type="match status" value="1"/>
</dbReference>
<evidence type="ECO:0000313" key="5">
    <source>
        <dbReference type="Proteomes" id="UP001165122"/>
    </source>
</evidence>
<keyword evidence="5" id="KW-1185">Reference proteome</keyword>
<dbReference type="OrthoDB" id="191700at2759"/>
<dbReference type="Proteomes" id="UP001165122">
    <property type="component" value="Unassembled WGS sequence"/>
</dbReference>
<organism evidence="4 5">
    <name type="scientific">Triparma laevis f. longispina</name>
    <dbReference type="NCBI Taxonomy" id="1714387"/>
    <lineage>
        <taxon>Eukaryota</taxon>
        <taxon>Sar</taxon>
        <taxon>Stramenopiles</taxon>
        <taxon>Ochrophyta</taxon>
        <taxon>Bolidophyceae</taxon>
        <taxon>Parmales</taxon>
        <taxon>Triparmaceae</taxon>
        <taxon>Triparma</taxon>
    </lineage>
</organism>
<evidence type="ECO:0000256" key="3">
    <source>
        <dbReference type="SAM" id="SignalP"/>
    </source>
</evidence>
<feature type="signal peptide" evidence="3">
    <location>
        <begin position="1"/>
        <end position="20"/>
    </location>
</feature>
<dbReference type="PANTHER" id="PTHR11220:SF58">
    <property type="entry name" value="SOUL HEME-BINDING FAMILY PROTEIN"/>
    <property type="match status" value="1"/>
</dbReference>
<evidence type="ECO:0000256" key="1">
    <source>
        <dbReference type="ARBA" id="ARBA00009817"/>
    </source>
</evidence>
<gene>
    <name evidence="4" type="ORF">TrLO_g4546</name>
</gene>
<feature type="chain" id="PRO_5040933171" evidence="3">
    <location>
        <begin position="21"/>
        <end position="344"/>
    </location>
</feature>
<feature type="region of interest" description="Disordered" evidence="2">
    <location>
        <begin position="113"/>
        <end position="141"/>
    </location>
</feature>
<dbReference type="InterPro" id="IPR006917">
    <property type="entry name" value="SOUL_heme-bd"/>
</dbReference>
<name>A0A9W6ZE48_9STRA</name>
<dbReference type="EMBL" id="BRXW01000367">
    <property type="protein sequence ID" value="GMH48460.1"/>
    <property type="molecule type" value="Genomic_DNA"/>
</dbReference>
<comment type="similarity">
    <text evidence="1">Belongs to the HEBP family.</text>
</comment>
<proteinExistence type="inferred from homology"/>
<feature type="compositionally biased region" description="Basic residues" evidence="2">
    <location>
        <begin position="115"/>
        <end position="126"/>
    </location>
</feature>
<keyword evidence="3" id="KW-0732">Signal</keyword>
<dbReference type="SUPFAM" id="SSF55136">
    <property type="entry name" value="Probable bacterial effector-binding domain"/>
    <property type="match status" value="1"/>
</dbReference>
<accession>A0A9W6ZE48</accession>
<evidence type="ECO:0000256" key="2">
    <source>
        <dbReference type="SAM" id="MobiDB-lite"/>
    </source>
</evidence>
<protein>
    <submittedName>
        <fullName evidence="4">Uncharacterized protein</fullName>
    </submittedName>
</protein>
<reference evidence="5" key="1">
    <citation type="journal article" date="2023" name="Commun. Biol.">
        <title>Genome analysis of Parmales, the sister group of diatoms, reveals the evolutionary specialization of diatoms from phago-mixotrophs to photoautotrophs.</title>
        <authorList>
            <person name="Ban H."/>
            <person name="Sato S."/>
            <person name="Yoshikawa S."/>
            <person name="Yamada K."/>
            <person name="Nakamura Y."/>
            <person name="Ichinomiya M."/>
            <person name="Sato N."/>
            <person name="Blanc-Mathieu R."/>
            <person name="Endo H."/>
            <person name="Kuwata A."/>
            <person name="Ogata H."/>
        </authorList>
    </citation>
    <scope>NUCLEOTIDE SEQUENCE [LARGE SCALE GENOMIC DNA]</scope>
    <source>
        <strain evidence="5">NIES 3700</strain>
    </source>
</reference>
<dbReference type="Gene3D" id="3.20.80.10">
    <property type="entry name" value="Regulatory factor, effector binding domain"/>
    <property type="match status" value="1"/>
</dbReference>
<comment type="caution">
    <text evidence="4">The sequence shown here is derived from an EMBL/GenBank/DDBJ whole genome shotgun (WGS) entry which is preliminary data.</text>
</comment>
<dbReference type="AlphaFoldDB" id="A0A9W6ZE48"/>
<sequence length="344" mass="39035">MRTCLLLALLLFCTTLRVTAFTSSSWQARLDKALLSVDTSPETRVRNLQKALKDPQLKTDLQKATELVRTKGSRSDIRNLLFPSGTIARSDLEGLEAIKLQVPELRKELRTQFKGSRKNKSKKPKKQNSVNFSKPDFTLPKPDEIKDEFKNIFRSTPKGLKQPDYKVIRSFDDKIELRLYDSYKIAKTDSASGEGFNTLASYIFGGNERDEKMQMTTPVLTTEGSMSFILSVDEEPPTPQDDSVTIETIPTRIVAVKTFPGLVTVLEVERQTQTLIETLKIEGVAVLEDVEPFVLQYNAPLTIPWRRRNEIAVVCDGVEEDFKSSWYDRKEGEVTSWFDAGVRL</sequence>
<dbReference type="InterPro" id="IPR011256">
    <property type="entry name" value="Reg_factor_effector_dom_sf"/>
</dbReference>